<comment type="caution">
    <text evidence="2">The sequence shown here is derived from an EMBL/GenBank/DDBJ whole genome shotgun (WGS) entry which is preliminary data.</text>
</comment>
<dbReference type="InterPro" id="IPR008551">
    <property type="entry name" value="TANGO2"/>
</dbReference>
<name>A0ABP3TIW3_9GAMM</name>
<reference evidence="3" key="1">
    <citation type="journal article" date="2019" name="Int. J. Syst. Evol. Microbiol.">
        <title>The Global Catalogue of Microorganisms (GCM) 10K type strain sequencing project: providing services to taxonomists for standard genome sequencing and annotation.</title>
        <authorList>
            <consortium name="The Broad Institute Genomics Platform"/>
            <consortium name="The Broad Institute Genome Sequencing Center for Infectious Disease"/>
            <person name="Wu L."/>
            <person name="Ma J."/>
        </authorList>
    </citation>
    <scope>NUCLEOTIDE SEQUENCE [LARGE SCALE GENOMIC DNA]</scope>
    <source>
        <strain evidence="3">JCM 15421</strain>
    </source>
</reference>
<evidence type="ECO:0000256" key="1">
    <source>
        <dbReference type="SAM" id="MobiDB-lite"/>
    </source>
</evidence>
<accession>A0ABP3TIW3</accession>
<feature type="region of interest" description="Disordered" evidence="1">
    <location>
        <begin position="240"/>
        <end position="264"/>
    </location>
</feature>
<dbReference type="RefSeq" id="WP_343787093.1">
    <property type="nucleotide sequence ID" value="NZ_BAAAEU010000003.1"/>
</dbReference>
<dbReference type="Pfam" id="PF05742">
    <property type="entry name" value="TANGO2"/>
    <property type="match status" value="1"/>
</dbReference>
<organism evidence="2 3">
    <name type="scientific">Dokdonella soli</name>
    <dbReference type="NCBI Taxonomy" id="529810"/>
    <lineage>
        <taxon>Bacteria</taxon>
        <taxon>Pseudomonadati</taxon>
        <taxon>Pseudomonadota</taxon>
        <taxon>Gammaproteobacteria</taxon>
        <taxon>Lysobacterales</taxon>
        <taxon>Rhodanobacteraceae</taxon>
        <taxon>Dokdonella</taxon>
    </lineage>
</organism>
<dbReference type="PANTHER" id="PTHR17985">
    <property type="entry name" value="SER/THR-RICH PROTEIN T10 IN DGCR REGION"/>
    <property type="match status" value="1"/>
</dbReference>
<dbReference type="Proteomes" id="UP001501523">
    <property type="component" value="Unassembled WGS sequence"/>
</dbReference>
<protein>
    <submittedName>
        <fullName evidence="2">NRDE family protein</fullName>
    </submittedName>
</protein>
<dbReference type="PANTHER" id="PTHR17985:SF8">
    <property type="entry name" value="TRANSPORT AND GOLGI ORGANIZATION PROTEIN 2 HOMOLOG"/>
    <property type="match status" value="1"/>
</dbReference>
<evidence type="ECO:0000313" key="2">
    <source>
        <dbReference type="EMBL" id="GAA0707550.1"/>
    </source>
</evidence>
<evidence type="ECO:0000313" key="3">
    <source>
        <dbReference type="Proteomes" id="UP001501523"/>
    </source>
</evidence>
<gene>
    <name evidence="2" type="ORF">GCM10009105_06370</name>
</gene>
<proteinExistence type="predicted"/>
<dbReference type="EMBL" id="BAAAEU010000003">
    <property type="protein sequence ID" value="GAA0707550.1"/>
    <property type="molecule type" value="Genomic_DNA"/>
</dbReference>
<keyword evidence="3" id="KW-1185">Reference proteome</keyword>
<sequence>MCLLLIAIDATPEFPLLLLGNRDEFHARASSAAQPWVENAHVVGGRDLVAGGSWLALRDDGRFAAVTNLRTGVPATAPRSRGWLVRDFMLGDAEPAAFLDALRADTGDYGPFNLVVGDRSGAFALGSADGDVWTLGAGVHVISNGAIGVHWPKTERLRRRFVEAAGTRPGAGDETRLLDLLMDEVQPSDELLPDTGIGLDLERRLAPIFIRGEKYGTRAGTLAARRADGALILRERRFGPDESAQGEARWQASPRAGFAETMES</sequence>